<dbReference type="Proteomes" id="UP001197247">
    <property type="component" value="Unassembled WGS sequence"/>
</dbReference>
<feature type="domain" description="NADP-dependent oxidoreductase" evidence="2">
    <location>
        <begin position="16"/>
        <end position="318"/>
    </location>
</feature>
<keyword evidence="4" id="KW-1185">Reference proteome</keyword>
<evidence type="ECO:0000313" key="3">
    <source>
        <dbReference type="EMBL" id="MBT0772446.1"/>
    </source>
</evidence>
<dbReference type="RefSeq" id="WP_214158960.1">
    <property type="nucleotide sequence ID" value="NZ_JAHBAY010000012.1"/>
</dbReference>
<organism evidence="3 4">
    <name type="scientific">Kineosporia corallincola</name>
    <dbReference type="NCBI Taxonomy" id="2835133"/>
    <lineage>
        <taxon>Bacteria</taxon>
        <taxon>Bacillati</taxon>
        <taxon>Actinomycetota</taxon>
        <taxon>Actinomycetes</taxon>
        <taxon>Kineosporiales</taxon>
        <taxon>Kineosporiaceae</taxon>
        <taxon>Kineosporia</taxon>
    </lineage>
</organism>
<comment type="caution">
    <text evidence="3">The sequence shown here is derived from an EMBL/GenBank/DDBJ whole genome shotgun (WGS) entry which is preliminary data.</text>
</comment>
<dbReference type="InterPro" id="IPR050523">
    <property type="entry name" value="AKR_Detox_Biosynth"/>
</dbReference>
<dbReference type="SUPFAM" id="SSF51430">
    <property type="entry name" value="NAD(P)-linked oxidoreductase"/>
    <property type="match status" value="1"/>
</dbReference>
<evidence type="ECO:0000313" key="4">
    <source>
        <dbReference type="Proteomes" id="UP001197247"/>
    </source>
</evidence>
<sequence>MQYRTLGSTGIEVSTLCLGTMMFGAWGNPDEAQCTRMVHAALDAGVNFVDTADVYAFGESEEILGRALAGRRDQVVLATKGHNEMPGAPGDRNRRGNSRVWITRAIEASLRRLGTDHLDLYQVHRPDPATDIDETLGVLGDLVRQGKIRAIGTSSFPAEQIVEAQWTSERRHRERFTTEQLSYSVLNRLGEAAVLPTAQRYRLGVLVWSPLNGGWLTGKYRAGQEPTGDSRALREKDHFDYGDAAVRERKLALVERLAVIAEKAGLSLIELALGFVLAHPAVTSAIMGPRTPEQLIDQLGAADVVLAPEVLDAIDEVVAPGVTVNPVDIGYVPPALTSPPLRRR</sequence>
<dbReference type="PANTHER" id="PTHR43364">
    <property type="entry name" value="NADH-SPECIFIC METHYLGLYOXAL REDUCTASE-RELATED"/>
    <property type="match status" value="1"/>
</dbReference>
<evidence type="ECO:0000259" key="2">
    <source>
        <dbReference type="Pfam" id="PF00248"/>
    </source>
</evidence>
<dbReference type="InterPro" id="IPR036812">
    <property type="entry name" value="NAD(P)_OxRdtase_dom_sf"/>
</dbReference>
<dbReference type="Gene3D" id="3.20.20.100">
    <property type="entry name" value="NADP-dependent oxidoreductase domain"/>
    <property type="match status" value="1"/>
</dbReference>
<evidence type="ECO:0000256" key="1">
    <source>
        <dbReference type="ARBA" id="ARBA00023002"/>
    </source>
</evidence>
<dbReference type="EMBL" id="JAHBAY010000012">
    <property type="protein sequence ID" value="MBT0772446.1"/>
    <property type="molecule type" value="Genomic_DNA"/>
</dbReference>
<gene>
    <name evidence="3" type="ORF">KIH74_26105</name>
</gene>
<dbReference type="InterPro" id="IPR023210">
    <property type="entry name" value="NADP_OxRdtase_dom"/>
</dbReference>
<keyword evidence="1" id="KW-0560">Oxidoreductase</keyword>
<proteinExistence type="predicted"/>
<name>A0ABS5TMY9_9ACTN</name>
<protein>
    <submittedName>
        <fullName evidence="3">Aldo/keto reductase</fullName>
    </submittedName>
</protein>
<dbReference type="PANTHER" id="PTHR43364:SF4">
    <property type="entry name" value="NAD(P)-LINKED OXIDOREDUCTASE SUPERFAMILY PROTEIN"/>
    <property type="match status" value="1"/>
</dbReference>
<reference evidence="3 4" key="1">
    <citation type="submission" date="2021-05" db="EMBL/GenBank/DDBJ databases">
        <title>Kineosporia and Streptomyces sp. nov. two new marine actinobacteria isolated from Coral.</title>
        <authorList>
            <person name="Buangrab K."/>
            <person name="Sutthacheep M."/>
            <person name="Yeemin T."/>
            <person name="Harunari E."/>
            <person name="Igarashi Y."/>
            <person name="Kanchanasin P."/>
            <person name="Tanasupawat S."/>
            <person name="Phongsopitanun W."/>
        </authorList>
    </citation>
    <scope>NUCLEOTIDE SEQUENCE [LARGE SCALE GENOMIC DNA]</scope>
    <source>
        <strain evidence="3 4">J2-2</strain>
    </source>
</reference>
<dbReference type="Pfam" id="PF00248">
    <property type="entry name" value="Aldo_ket_red"/>
    <property type="match status" value="1"/>
</dbReference>
<accession>A0ABS5TMY9</accession>